<keyword evidence="20" id="KW-1185">Reference proteome</keyword>
<evidence type="ECO:0000256" key="11">
    <source>
        <dbReference type="ARBA" id="ARBA00022801"/>
    </source>
</evidence>
<evidence type="ECO:0000256" key="16">
    <source>
        <dbReference type="ARBA" id="ARBA00023264"/>
    </source>
</evidence>
<proteinExistence type="inferred from homology"/>
<evidence type="ECO:0000256" key="7">
    <source>
        <dbReference type="ARBA" id="ARBA00019608"/>
    </source>
</evidence>
<dbReference type="RefSeq" id="WP_225851592.1">
    <property type="nucleotide sequence ID" value="NZ_CP099530.1"/>
</dbReference>
<comment type="subcellular location">
    <subcellularLocation>
        <location evidence="2">Cell membrane</location>
        <topology evidence="2">Single-pass membrane protein</topology>
    </subcellularLocation>
</comment>
<comment type="similarity">
    <text evidence="5">Belongs to the Cdh family.</text>
</comment>
<dbReference type="GO" id="GO:0008715">
    <property type="term" value="F:CDP-diacylglycerol diphosphatase activity"/>
    <property type="evidence" value="ECO:0007669"/>
    <property type="project" value="UniProtKB-EC"/>
</dbReference>
<comment type="catalytic activity">
    <reaction evidence="1">
        <text>a CDP-1,2-diacyl-sn-glycerol + H2O = a 1,2-diacyl-sn-glycero-3-phosphate + CMP + 2 H(+)</text>
        <dbReference type="Rhea" id="RHEA:15221"/>
        <dbReference type="ChEBI" id="CHEBI:15377"/>
        <dbReference type="ChEBI" id="CHEBI:15378"/>
        <dbReference type="ChEBI" id="CHEBI:58332"/>
        <dbReference type="ChEBI" id="CHEBI:58608"/>
        <dbReference type="ChEBI" id="CHEBI:60377"/>
        <dbReference type="EC" id="3.6.1.26"/>
    </reaction>
</comment>
<dbReference type="EC" id="3.6.1.26" evidence="6"/>
<protein>
    <recommendedName>
        <fullName evidence="7">CDP-diacylglycerol pyrophosphatase</fullName>
        <ecNumber evidence="6">3.6.1.26</ecNumber>
    </recommendedName>
    <alternativeName>
        <fullName evidence="17">CDP-diacylglycerol phosphatidylhydrolase</fullName>
    </alternativeName>
    <alternativeName>
        <fullName evidence="18">CDP-diglyceride hydrolase</fullName>
    </alternativeName>
</protein>
<comment type="pathway">
    <text evidence="4">Lipid metabolism.</text>
</comment>
<evidence type="ECO:0000256" key="18">
    <source>
        <dbReference type="ARBA" id="ARBA00032892"/>
    </source>
</evidence>
<reference evidence="19 20" key="1">
    <citation type="submission" date="2022-06" db="EMBL/GenBank/DDBJ databases">
        <title>Dynamics of rice microbiomes reveals core vertical transmitted seed endophytes.</title>
        <authorList>
            <person name="Liao K."/>
            <person name="Zhang X."/>
        </authorList>
    </citation>
    <scope>NUCLEOTIDE SEQUENCE [LARGE SCALE GENOMIC DNA]</scope>
    <source>
        <strain evidence="19 20">YT10-10-1</strain>
    </source>
</reference>
<keyword evidence="9" id="KW-0444">Lipid biosynthesis</keyword>
<evidence type="ECO:0000256" key="17">
    <source>
        <dbReference type="ARBA" id="ARBA00032888"/>
    </source>
</evidence>
<evidence type="ECO:0000256" key="15">
    <source>
        <dbReference type="ARBA" id="ARBA00023209"/>
    </source>
</evidence>
<keyword evidence="8" id="KW-1003">Cell membrane</keyword>
<dbReference type="InterPro" id="IPR036265">
    <property type="entry name" value="HIT-like_sf"/>
</dbReference>
<evidence type="ECO:0000256" key="9">
    <source>
        <dbReference type="ARBA" id="ARBA00022516"/>
    </source>
</evidence>
<evidence type="ECO:0000256" key="2">
    <source>
        <dbReference type="ARBA" id="ARBA00004162"/>
    </source>
</evidence>
<keyword evidence="11 19" id="KW-0378">Hydrolase</keyword>
<keyword evidence="10" id="KW-0812">Transmembrane</keyword>
<organism evidence="19 20">
    <name type="scientific">Xanthomonas sacchari</name>
    <dbReference type="NCBI Taxonomy" id="56458"/>
    <lineage>
        <taxon>Bacteria</taxon>
        <taxon>Pseudomonadati</taxon>
        <taxon>Pseudomonadota</taxon>
        <taxon>Gammaproteobacteria</taxon>
        <taxon>Lysobacterales</taxon>
        <taxon>Lysobacteraceae</taxon>
        <taxon>Xanthomonas</taxon>
    </lineage>
</organism>
<evidence type="ECO:0000256" key="5">
    <source>
        <dbReference type="ARBA" id="ARBA00006435"/>
    </source>
</evidence>
<name>A0ABT3E1X4_9XANT</name>
<evidence type="ECO:0000256" key="10">
    <source>
        <dbReference type="ARBA" id="ARBA00022692"/>
    </source>
</evidence>
<keyword evidence="16" id="KW-1208">Phospholipid metabolism</keyword>
<keyword evidence="12" id="KW-1133">Transmembrane helix</keyword>
<evidence type="ECO:0000256" key="3">
    <source>
        <dbReference type="ARBA" id="ARBA00004927"/>
    </source>
</evidence>
<comment type="caution">
    <text evidence="19">The sequence shown here is derived from an EMBL/GenBank/DDBJ whole genome shotgun (WGS) entry which is preliminary data.</text>
</comment>
<dbReference type="Proteomes" id="UP001320843">
    <property type="component" value="Unassembled WGS sequence"/>
</dbReference>
<accession>A0ABT3E1X4</accession>
<comment type="pathway">
    <text evidence="3">Phospholipid metabolism; CDP-diacylglycerol degradation; phosphatidate from CDP-diacylglycerol: step 1/1.</text>
</comment>
<keyword evidence="15" id="KW-0594">Phospholipid biosynthesis</keyword>
<dbReference type="Gene3D" id="3.30.428.30">
    <property type="entry name" value="HIT family - CDH-like"/>
    <property type="match status" value="1"/>
</dbReference>
<evidence type="ECO:0000256" key="1">
    <source>
        <dbReference type="ARBA" id="ARBA00001007"/>
    </source>
</evidence>
<dbReference type="InterPro" id="IPR003763">
    <property type="entry name" value="CDP-diacylglyc_Pase"/>
</dbReference>
<gene>
    <name evidence="19" type="ORF">NB700_004327</name>
</gene>
<evidence type="ECO:0000313" key="20">
    <source>
        <dbReference type="Proteomes" id="UP001320843"/>
    </source>
</evidence>
<evidence type="ECO:0000256" key="12">
    <source>
        <dbReference type="ARBA" id="ARBA00022989"/>
    </source>
</evidence>
<evidence type="ECO:0000256" key="13">
    <source>
        <dbReference type="ARBA" id="ARBA00023098"/>
    </source>
</evidence>
<evidence type="ECO:0000256" key="6">
    <source>
        <dbReference type="ARBA" id="ARBA00012375"/>
    </source>
</evidence>
<dbReference type="SUPFAM" id="SSF54197">
    <property type="entry name" value="HIT-like"/>
    <property type="match status" value="1"/>
</dbReference>
<keyword evidence="13" id="KW-0443">Lipid metabolism</keyword>
<keyword evidence="14" id="KW-0472">Membrane</keyword>
<evidence type="ECO:0000256" key="4">
    <source>
        <dbReference type="ARBA" id="ARBA00005189"/>
    </source>
</evidence>
<dbReference type="EMBL" id="JANFWR010000073">
    <property type="protein sequence ID" value="MCW0401771.1"/>
    <property type="molecule type" value="Genomic_DNA"/>
</dbReference>
<dbReference type="Pfam" id="PF02611">
    <property type="entry name" value="CDH"/>
    <property type="match status" value="1"/>
</dbReference>
<sequence length="271" mass="30241">MNRSGYRAFGVVALALMWLGTALAMYRHHANTLWHLVHRRCEINAWHSGGAVPCRILDPAQGYALLQDTRGRAHAWLVPTRRITGAADPTLQRQDTPNYFWLAWRARGVLSDLLGAPVPDTAVAIAGDAQTVYSQNQLHLRIACLRADIREQLAVAGPHWDAHWNGYWLKGRRYYLRTLSEAELAQRSPFLRVAEELPGASGNLGRYGLALTMLQDGRFVLLALPRTLLGRGANLGAARVLQDENCATAATRSFRDSWYSNVMRPGHNARL</sequence>
<evidence type="ECO:0000313" key="19">
    <source>
        <dbReference type="EMBL" id="MCW0401771.1"/>
    </source>
</evidence>
<evidence type="ECO:0000256" key="8">
    <source>
        <dbReference type="ARBA" id="ARBA00022475"/>
    </source>
</evidence>
<evidence type="ECO:0000256" key="14">
    <source>
        <dbReference type="ARBA" id="ARBA00023136"/>
    </source>
</evidence>